<feature type="domain" description="Alanine dehydrogenase/pyridine nucleotide transhydrogenase N-terminal" evidence="9">
    <location>
        <begin position="4"/>
        <end position="136"/>
    </location>
</feature>
<dbReference type="GO" id="GO:0005886">
    <property type="term" value="C:plasma membrane"/>
    <property type="evidence" value="ECO:0007669"/>
    <property type="project" value="TreeGrafter"/>
</dbReference>
<accession>A0A1F6TGD9</accession>
<dbReference type="AlphaFoldDB" id="A0A1F6TGD9"/>
<feature type="binding site" evidence="7">
    <location>
        <begin position="296"/>
        <end position="299"/>
    </location>
    <ligand>
        <name>NAD(+)</name>
        <dbReference type="ChEBI" id="CHEBI:57540"/>
    </ligand>
</feature>
<protein>
    <recommendedName>
        <fullName evidence="2 4">Alanine dehydrogenase</fullName>
        <ecNumber evidence="2 4">1.4.1.1</ecNumber>
    </recommendedName>
</protein>
<feature type="binding site" evidence="6">
    <location>
        <position position="15"/>
    </location>
    <ligand>
        <name>substrate</name>
    </ligand>
</feature>
<dbReference type="Pfam" id="PF01262">
    <property type="entry name" value="AlaDh_PNT_C"/>
    <property type="match status" value="1"/>
</dbReference>
<feature type="binding site" evidence="7">
    <location>
        <position position="277"/>
    </location>
    <ligand>
        <name>NAD(+)</name>
        <dbReference type="ChEBI" id="CHEBI:57540"/>
    </ligand>
</feature>
<feature type="active site" description="Proton donor/acceptor" evidence="5">
    <location>
        <position position="96"/>
    </location>
</feature>
<dbReference type="Proteomes" id="UP000179344">
    <property type="component" value="Unassembled WGS sequence"/>
</dbReference>
<feature type="binding site" evidence="6">
    <location>
        <position position="75"/>
    </location>
    <ligand>
        <name>substrate</name>
    </ligand>
</feature>
<comment type="catalytic activity">
    <reaction evidence="4">
        <text>L-alanine + NAD(+) + H2O = pyruvate + NH4(+) + NADH + H(+)</text>
        <dbReference type="Rhea" id="RHEA:18405"/>
        <dbReference type="ChEBI" id="CHEBI:15361"/>
        <dbReference type="ChEBI" id="CHEBI:15377"/>
        <dbReference type="ChEBI" id="CHEBI:15378"/>
        <dbReference type="ChEBI" id="CHEBI:28938"/>
        <dbReference type="ChEBI" id="CHEBI:57540"/>
        <dbReference type="ChEBI" id="CHEBI:57945"/>
        <dbReference type="ChEBI" id="CHEBI:57972"/>
        <dbReference type="EC" id="1.4.1.1"/>
    </reaction>
</comment>
<proteinExistence type="inferred from homology"/>
<evidence type="ECO:0000259" key="9">
    <source>
        <dbReference type="SMART" id="SM01003"/>
    </source>
</evidence>
<feature type="binding site" evidence="7">
    <location>
        <begin position="265"/>
        <end position="268"/>
    </location>
    <ligand>
        <name>NAD(+)</name>
        <dbReference type="ChEBI" id="CHEBI:57540"/>
    </ligand>
</feature>
<sequence length="356" mass="36600">MRIGIPKEIKPKEGRVALIPPAVGELVTQGHAVLIQSGAGLGSGYPDQDYRQAGAEIVADAAALYGRAQLVLKVKEPVAEEYALLRPDHILFSYLHLAANPGLARALKEKGLTAVAFETVTQNGRLPLLAPMSDIAGRLAVQIGATLLHAHNGGRGILLGGMPSGERGRVAILGAGSAGGNAAALAAAAGAQVTVFAPHRESLERMHAIGPNVTALPPYPALVERAVTDADLLIGAVLLPGARAPRLVSAEQVGRMRPGSVVVDISVDQGGCIETTRPTTYENPTYVVDGVIHFAVTNMPAAVPRTAAQAMSAALTPFVLRLAAPDGLSDPALEGGINVARGRIAHPAVAASLGER</sequence>
<dbReference type="GO" id="GO:0042853">
    <property type="term" value="P:L-alanine catabolic process"/>
    <property type="evidence" value="ECO:0007669"/>
    <property type="project" value="InterPro"/>
</dbReference>
<dbReference type="EC" id="1.4.1.1" evidence="2 4"/>
<comment type="similarity">
    <text evidence="1 4">Belongs to the AlaDH/PNT family.</text>
</comment>
<evidence type="ECO:0000256" key="5">
    <source>
        <dbReference type="PIRSR" id="PIRSR000183-1"/>
    </source>
</evidence>
<evidence type="ECO:0000256" key="4">
    <source>
        <dbReference type="PIRNR" id="PIRNR000183"/>
    </source>
</evidence>
<gene>
    <name evidence="10" type="ORF">A2V92_01995</name>
</gene>
<dbReference type="CDD" id="cd05305">
    <property type="entry name" value="L-AlaDH"/>
    <property type="match status" value="1"/>
</dbReference>
<dbReference type="PIRSF" id="PIRSF000183">
    <property type="entry name" value="Alanine_dh"/>
    <property type="match status" value="1"/>
</dbReference>
<dbReference type="PANTHER" id="PTHR42795:SF1">
    <property type="entry name" value="ALANINE DEHYDROGENASE"/>
    <property type="match status" value="1"/>
</dbReference>
<feature type="binding site" evidence="7">
    <location>
        <position position="133"/>
    </location>
    <ligand>
        <name>NAD(+)</name>
        <dbReference type="ChEBI" id="CHEBI:57540"/>
    </ligand>
</feature>
<dbReference type="Gene3D" id="3.40.50.720">
    <property type="entry name" value="NAD(P)-binding Rossmann-like Domain"/>
    <property type="match status" value="2"/>
</dbReference>
<dbReference type="InterPro" id="IPR008141">
    <property type="entry name" value="Ala_DH"/>
</dbReference>
<dbReference type="SMART" id="SM01002">
    <property type="entry name" value="AlaDh_PNT_C"/>
    <property type="match status" value="1"/>
</dbReference>
<evidence type="ECO:0000256" key="1">
    <source>
        <dbReference type="ARBA" id="ARBA00005689"/>
    </source>
</evidence>
<dbReference type="GO" id="GO:0000286">
    <property type="term" value="F:alanine dehydrogenase activity"/>
    <property type="evidence" value="ECO:0007669"/>
    <property type="project" value="UniProtKB-UniRule"/>
</dbReference>
<dbReference type="InterPro" id="IPR007698">
    <property type="entry name" value="AlaDH/PNT_NAD(H)-bd"/>
</dbReference>
<dbReference type="GO" id="GO:0000166">
    <property type="term" value="F:nucleotide binding"/>
    <property type="evidence" value="ECO:0007669"/>
    <property type="project" value="UniProtKB-KW"/>
</dbReference>
<dbReference type="SUPFAM" id="SSF51735">
    <property type="entry name" value="NAD(P)-binding Rossmann-fold domains"/>
    <property type="match status" value="1"/>
</dbReference>
<dbReference type="InterPro" id="IPR036291">
    <property type="entry name" value="NAD(P)-bd_dom_sf"/>
</dbReference>
<evidence type="ECO:0000313" key="11">
    <source>
        <dbReference type="Proteomes" id="UP000179344"/>
    </source>
</evidence>
<evidence type="ECO:0000313" key="10">
    <source>
        <dbReference type="EMBL" id="OGI44159.1"/>
    </source>
</evidence>
<keyword evidence="4 7" id="KW-0520">NAD</keyword>
<dbReference type="InterPro" id="IPR007886">
    <property type="entry name" value="AlaDH/PNT_N"/>
</dbReference>
<dbReference type="Pfam" id="PF05222">
    <property type="entry name" value="AlaDh_PNT_N"/>
    <property type="match status" value="1"/>
</dbReference>
<evidence type="ECO:0000256" key="6">
    <source>
        <dbReference type="PIRSR" id="PIRSR000183-2"/>
    </source>
</evidence>
<evidence type="ECO:0000256" key="3">
    <source>
        <dbReference type="ARBA" id="ARBA00023002"/>
    </source>
</evidence>
<feature type="binding site" evidence="7">
    <location>
        <begin position="237"/>
        <end position="238"/>
    </location>
    <ligand>
        <name>NAD(+)</name>
        <dbReference type="ChEBI" id="CHEBI:57540"/>
    </ligand>
</feature>
<dbReference type="SUPFAM" id="SSF52283">
    <property type="entry name" value="Formate/glycerate dehydrogenase catalytic domain-like"/>
    <property type="match status" value="1"/>
</dbReference>
<comment type="caution">
    <text evidence="10">The sequence shown here is derived from an EMBL/GenBank/DDBJ whole genome shotgun (WGS) entry which is preliminary data.</text>
</comment>
<dbReference type="PANTHER" id="PTHR42795">
    <property type="entry name" value="ALANINE DEHYDROGENASE"/>
    <property type="match status" value="1"/>
</dbReference>
<feature type="domain" description="Alanine dehydrogenase/pyridine nucleotide transhydrogenase NAD(H)-binding" evidence="8">
    <location>
        <begin position="148"/>
        <end position="295"/>
    </location>
</feature>
<evidence type="ECO:0000259" key="8">
    <source>
        <dbReference type="SMART" id="SM01002"/>
    </source>
</evidence>
<feature type="active site" description="Proton donor/acceptor" evidence="5">
    <location>
        <position position="268"/>
    </location>
</feature>
<dbReference type="EMBL" id="MFST01000076">
    <property type="protein sequence ID" value="OGI44159.1"/>
    <property type="molecule type" value="Genomic_DNA"/>
</dbReference>
<keyword evidence="7" id="KW-0547">Nucleotide-binding</keyword>
<dbReference type="NCBIfam" id="TIGR00518">
    <property type="entry name" value="alaDH"/>
    <property type="match status" value="1"/>
</dbReference>
<name>A0A1F6TGD9_9PROT</name>
<evidence type="ECO:0000256" key="2">
    <source>
        <dbReference type="ARBA" id="ARBA00012897"/>
    </source>
</evidence>
<reference evidence="10 11" key="1">
    <citation type="journal article" date="2016" name="Nat. Commun.">
        <title>Thousands of microbial genomes shed light on interconnected biogeochemical processes in an aquifer system.</title>
        <authorList>
            <person name="Anantharaman K."/>
            <person name="Brown C.T."/>
            <person name="Hug L.A."/>
            <person name="Sharon I."/>
            <person name="Castelle C.J."/>
            <person name="Probst A.J."/>
            <person name="Thomas B.C."/>
            <person name="Singh A."/>
            <person name="Wilkins M.J."/>
            <person name="Karaoz U."/>
            <person name="Brodie E.L."/>
            <person name="Williams K.H."/>
            <person name="Hubbard S.S."/>
            <person name="Banfield J.F."/>
        </authorList>
    </citation>
    <scope>NUCLEOTIDE SEQUENCE [LARGE SCALE GENOMIC DNA]</scope>
</reference>
<organism evidence="10 11">
    <name type="scientific">Candidatus Muproteobacteria bacterium RBG_16_65_31</name>
    <dbReference type="NCBI Taxonomy" id="1817759"/>
    <lineage>
        <taxon>Bacteria</taxon>
        <taxon>Pseudomonadati</taxon>
        <taxon>Pseudomonadota</taxon>
        <taxon>Candidatus Muproteobacteria</taxon>
    </lineage>
</organism>
<evidence type="ECO:0000256" key="7">
    <source>
        <dbReference type="PIRSR" id="PIRSR000183-3"/>
    </source>
</evidence>
<keyword evidence="3 4" id="KW-0560">Oxidoreductase</keyword>
<dbReference type="SMART" id="SM01003">
    <property type="entry name" value="AlaDh_PNT_N"/>
    <property type="match status" value="1"/>
</dbReference>